<feature type="region of interest" description="Disordered" evidence="1">
    <location>
        <begin position="170"/>
        <end position="190"/>
    </location>
</feature>
<feature type="domain" description="BTB" evidence="2">
    <location>
        <begin position="51"/>
        <end position="117"/>
    </location>
</feature>
<organism evidence="3 4">
    <name type="scientific">Aspergillus versicolor CBS 583.65</name>
    <dbReference type="NCBI Taxonomy" id="1036611"/>
    <lineage>
        <taxon>Eukaryota</taxon>
        <taxon>Fungi</taxon>
        <taxon>Dikarya</taxon>
        <taxon>Ascomycota</taxon>
        <taxon>Pezizomycotina</taxon>
        <taxon>Eurotiomycetes</taxon>
        <taxon>Eurotiomycetidae</taxon>
        <taxon>Eurotiales</taxon>
        <taxon>Aspergillaceae</taxon>
        <taxon>Aspergillus</taxon>
        <taxon>Aspergillus subgen. Nidulantes</taxon>
    </lineage>
</organism>
<dbReference type="InterPro" id="IPR000210">
    <property type="entry name" value="BTB/POZ_dom"/>
</dbReference>
<dbReference type="Pfam" id="PF00651">
    <property type="entry name" value="BTB"/>
    <property type="match status" value="1"/>
</dbReference>
<dbReference type="InterPro" id="IPR011333">
    <property type="entry name" value="SKP1/BTB/POZ_sf"/>
</dbReference>
<keyword evidence="4" id="KW-1185">Reference proteome</keyword>
<dbReference type="PROSITE" id="PS50097">
    <property type="entry name" value="BTB"/>
    <property type="match status" value="1"/>
</dbReference>
<evidence type="ECO:0000256" key="1">
    <source>
        <dbReference type="SAM" id="MobiDB-lite"/>
    </source>
</evidence>
<accession>A0A1L9PNN2</accession>
<dbReference type="RefSeq" id="XP_040668892.1">
    <property type="nucleotide sequence ID" value="XM_040814815.1"/>
</dbReference>
<dbReference type="Gene3D" id="3.30.710.10">
    <property type="entry name" value="Potassium Channel Kv1.1, Chain A"/>
    <property type="match status" value="1"/>
</dbReference>
<dbReference type="CDD" id="cd18186">
    <property type="entry name" value="BTB_POZ_ZBTB_KLHL-like"/>
    <property type="match status" value="1"/>
</dbReference>
<sequence length="335" mass="37458">MAGKKKNRKVSQSSVPADRNPDPESSNRPDGKAQEHLLGLIANLHLNSEYSDLEIICKGRTLPAHKLVVCSRSEYFKRACFGEFKETHEPICLDTTDPVLLEKVLEFLYTGNYTLGHLIPKAQDPQLDSNTECAKESLITSISKGHDPNQLASEVEEATDEIIIHSSENIAQDPMGGSDQNDQEDATEPVVDPSAECHPCYFHMRVFGEADYFMISSLKDKAKEQFRASFTDCSERDLFAEVIKELYSERANYQELKTLAIDVVVNNLPSLRKGFSPAIDSELLEAVPNFAVDLCLATMDKYVSEPPNMKPYPFATGFEYKGVDYESLPWGFGNN</sequence>
<dbReference type="OrthoDB" id="6359816at2759"/>
<dbReference type="EMBL" id="KV878130">
    <property type="protein sequence ID" value="OJJ03130.1"/>
    <property type="molecule type" value="Genomic_DNA"/>
</dbReference>
<dbReference type="GeneID" id="63730326"/>
<evidence type="ECO:0000259" key="2">
    <source>
        <dbReference type="PROSITE" id="PS50097"/>
    </source>
</evidence>
<name>A0A1L9PNN2_ASPVE</name>
<reference evidence="4" key="1">
    <citation type="journal article" date="2017" name="Genome Biol.">
        <title>Comparative genomics reveals high biological diversity and specific adaptations in the industrially and medically important fungal genus Aspergillus.</title>
        <authorList>
            <person name="de Vries R.P."/>
            <person name="Riley R."/>
            <person name="Wiebenga A."/>
            <person name="Aguilar-Osorio G."/>
            <person name="Amillis S."/>
            <person name="Uchima C.A."/>
            <person name="Anderluh G."/>
            <person name="Asadollahi M."/>
            <person name="Askin M."/>
            <person name="Barry K."/>
            <person name="Battaglia E."/>
            <person name="Bayram O."/>
            <person name="Benocci T."/>
            <person name="Braus-Stromeyer S.A."/>
            <person name="Caldana C."/>
            <person name="Canovas D."/>
            <person name="Cerqueira G.C."/>
            <person name="Chen F."/>
            <person name="Chen W."/>
            <person name="Choi C."/>
            <person name="Clum A."/>
            <person name="Dos Santos R.A."/>
            <person name="Damasio A.R."/>
            <person name="Diallinas G."/>
            <person name="Emri T."/>
            <person name="Fekete E."/>
            <person name="Flipphi M."/>
            <person name="Freyberg S."/>
            <person name="Gallo A."/>
            <person name="Gournas C."/>
            <person name="Habgood R."/>
            <person name="Hainaut M."/>
            <person name="Harispe M.L."/>
            <person name="Henrissat B."/>
            <person name="Hilden K.S."/>
            <person name="Hope R."/>
            <person name="Hossain A."/>
            <person name="Karabika E."/>
            <person name="Karaffa L."/>
            <person name="Karanyi Z."/>
            <person name="Krasevec N."/>
            <person name="Kuo A."/>
            <person name="Kusch H."/>
            <person name="LaButti K."/>
            <person name="Lagendijk E.L."/>
            <person name="Lapidus A."/>
            <person name="Levasseur A."/>
            <person name="Lindquist E."/>
            <person name="Lipzen A."/>
            <person name="Logrieco A.F."/>
            <person name="MacCabe A."/>
            <person name="Maekelae M.R."/>
            <person name="Malavazi I."/>
            <person name="Melin P."/>
            <person name="Meyer V."/>
            <person name="Mielnichuk N."/>
            <person name="Miskei M."/>
            <person name="Molnar A.P."/>
            <person name="Mule G."/>
            <person name="Ngan C.Y."/>
            <person name="Orejas M."/>
            <person name="Orosz E."/>
            <person name="Ouedraogo J.P."/>
            <person name="Overkamp K.M."/>
            <person name="Park H.-S."/>
            <person name="Perrone G."/>
            <person name="Piumi F."/>
            <person name="Punt P.J."/>
            <person name="Ram A.F."/>
            <person name="Ramon A."/>
            <person name="Rauscher S."/>
            <person name="Record E."/>
            <person name="Riano-Pachon D.M."/>
            <person name="Robert V."/>
            <person name="Roehrig J."/>
            <person name="Ruller R."/>
            <person name="Salamov A."/>
            <person name="Salih N.S."/>
            <person name="Samson R.A."/>
            <person name="Sandor E."/>
            <person name="Sanguinetti M."/>
            <person name="Schuetze T."/>
            <person name="Sepcic K."/>
            <person name="Shelest E."/>
            <person name="Sherlock G."/>
            <person name="Sophianopoulou V."/>
            <person name="Squina F.M."/>
            <person name="Sun H."/>
            <person name="Susca A."/>
            <person name="Todd R.B."/>
            <person name="Tsang A."/>
            <person name="Unkles S.E."/>
            <person name="van de Wiele N."/>
            <person name="van Rossen-Uffink D."/>
            <person name="Oliveira J.V."/>
            <person name="Vesth T.C."/>
            <person name="Visser J."/>
            <person name="Yu J.-H."/>
            <person name="Zhou M."/>
            <person name="Andersen M.R."/>
            <person name="Archer D.B."/>
            <person name="Baker S.E."/>
            <person name="Benoit I."/>
            <person name="Brakhage A.A."/>
            <person name="Braus G.H."/>
            <person name="Fischer R."/>
            <person name="Frisvad J.C."/>
            <person name="Goldman G.H."/>
            <person name="Houbraken J."/>
            <person name="Oakley B."/>
            <person name="Pocsi I."/>
            <person name="Scazzocchio C."/>
            <person name="Seiboth B."/>
            <person name="vanKuyk P.A."/>
            <person name="Wortman J."/>
            <person name="Dyer P.S."/>
            <person name="Grigoriev I.V."/>
        </authorList>
    </citation>
    <scope>NUCLEOTIDE SEQUENCE [LARGE SCALE GENOMIC DNA]</scope>
    <source>
        <strain evidence="4">CBS 583.65</strain>
    </source>
</reference>
<protein>
    <recommendedName>
        <fullName evidence="2">BTB domain-containing protein</fullName>
    </recommendedName>
</protein>
<gene>
    <name evidence="3" type="ORF">ASPVEDRAFT_53644</name>
</gene>
<evidence type="ECO:0000313" key="3">
    <source>
        <dbReference type="EMBL" id="OJJ03130.1"/>
    </source>
</evidence>
<dbReference type="SUPFAM" id="SSF54695">
    <property type="entry name" value="POZ domain"/>
    <property type="match status" value="1"/>
</dbReference>
<evidence type="ECO:0000313" key="4">
    <source>
        <dbReference type="Proteomes" id="UP000184073"/>
    </source>
</evidence>
<feature type="compositionally biased region" description="Basic and acidic residues" evidence="1">
    <location>
        <begin position="19"/>
        <end position="31"/>
    </location>
</feature>
<proteinExistence type="predicted"/>
<dbReference type="STRING" id="1036611.A0A1L9PNN2"/>
<dbReference type="Proteomes" id="UP000184073">
    <property type="component" value="Unassembled WGS sequence"/>
</dbReference>
<dbReference type="AlphaFoldDB" id="A0A1L9PNN2"/>
<dbReference type="PANTHER" id="PTHR47843">
    <property type="entry name" value="BTB DOMAIN-CONTAINING PROTEIN-RELATED"/>
    <property type="match status" value="1"/>
</dbReference>
<feature type="region of interest" description="Disordered" evidence="1">
    <location>
        <begin position="1"/>
        <end position="31"/>
    </location>
</feature>
<dbReference type="PANTHER" id="PTHR47843:SF5">
    <property type="entry name" value="BTB_POZ DOMAIN PROTEIN"/>
    <property type="match status" value="1"/>
</dbReference>
<dbReference type="VEuPathDB" id="FungiDB:ASPVEDRAFT_53644"/>